<gene>
    <name evidence="8" type="ORF">SAMN02194393_04144</name>
</gene>
<dbReference type="InterPro" id="IPR002078">
    <property type="entry name" value="Sigma_54_int"/>
</dbReference>
<dbReference type="GO" id="GO:0005524">
    <property type="term" value="F:ATP binding"/>
    <property type="evidence" value="ECO:0007669"/>
    <property type="project" value="UniProtKB-KW"/>
</dbReference>
<feature type="domain" description="PRD" evidence="7">
    <location>
        <begin position="790"/>
        <end position="894"/>
    </location>
</feature>
<evidence type="ECO:0000313" key="8">
    <source>
        <dbReference type="EMBL" id="SKC84517.1"/>
    </source>
</evidence>
<dbReference type="Gene3D" id="3.40.50.300">
    <property type="entry name" value="P-loop containing nucleotide triphosphate hydrolases"/>
    <property type="match status" value="1"/>
</dbReference>
<dbReference type="GO" id="GO:0016740">
    <property type="term" value="F:transferase activity"/>
    <property type="evidence" value="ECO:0007669"/>
    <property type="project" value="UniProtKB-KW"/>
</dbReference>
<dbReference type="CDD" id="cd00009">
    <property type="entry name" value="AAA"/>
    <property type="match status" value="1"/>
</dbReference>
<dbReference type="InterPro" id="IPR004701">
    <property type="entry name" value="PTS_EIIA_man-typ"/>
</dbReference>
<evidence type="ECO:0000256" key="3">
    <source>
        <dbReference type="ARBA" id="ARBA00022840"/>
    </source>
</evidence>
<dbReference type="GO" id="GO:0016020">
    <property type="term" value="C:membrane"/>
    <property type="evidence" value="ECO:0007669"/>
    <property type="project" value="InterPro"/>
</dbReference>
<evidence type="ECO:0000259" key="5">
    <source>
        <dbReference type="PROSITE" id="PS50045"/>
    </source>
</evidence>
<name>A0A1T5M8F6_9FIRM</name>
<evidence type="ECO:0000256" key="2">
    <source>
        <dbReference type="ARBA" id="ARBA00022741"/>
    </source>
</evidence>
<feature type="coiled-coil region" evidence="4">
    <location>
        <begin position="310"/>
        <end position="337"/>
    </location>
</feature>
<dbReference type="AlphaFoldDB" id="A0A1T5M8F6"/>
<keyword evidence="2" id="KW-0547">Nucleotide-binding</keyword>
<keyword evidence="1" id="KW-0808">Transferase</keyword>
<feature type="domain" description="Sigma-54 factor interaction" evidence="5">
    <location>
        <begin position="108"/>
        <end position="329"/>
    </location>
</feature>
<organism evidence="8 9">
    <name type="scientific">Maledivibacter halophilus</name>
    <dbReference type="NCBI Taxonomy" id="36842"/>
    <lineage>
        <taxon>Bacteria</taxon>
        <taxon>Bacillati</taxon>
        <taxon>Bacillota</taxon>
        <taxon>Clostridia</taxon>
        <taxon>Peptostreptococcales</taxon>
        <taxon>Caminicellaceae</taxon>
        <taxon>Maledivibacter</taxon>
    </lineage>
</organism>
<dbReference type="PANTHER" id="PTHR32071">
    <property type="entry name" value="TRANSCRIPTIONAL REGULATORY PROTEIN"/>
    <property type="match status" value="1"/>
</dbReference>
<dbReference type="SUPFAM" id="SSF52540">
    <property type="entry name" value="P-loop containing nucleoside triphosphate hydrolases"/>
    <property type="match status" value="1"/>
</dbReference>
<dbReference type="SUPFAM" id="SSF63520">
    <property type="entry name" value="PTS-regulatory domain, PRD"/>
    <property type="match status" value="1"/>
</dbReference>
<evidence type="ECO:0000259" key="6">
    <source>
        <dbReference type="PROSITE" id="PS51096"/>
    </source>
</evidence>
<dbReference type="GO" id="GO:0006355">
    <property type="term" value="P:regulation of DNA-templated transcription"/>
    <property type="evidence" value="ECO:0007669"/>
    <property type="project" value="InterPro"/>
</dbReference>
<dbReference type="Proteomes" id="UP000190285">
    <property type="component" value="Unassembled WGS sequence"/>
</dbReference>
<dbReference type="PANTHER" id="PTHR32071:SF38">
    <property type="entry name" value="PSP OPERON TRANSCRIPTIONAL ACTIVATOR"/>
    <property type="match status" value="1"/>
</dbReference>
<dbReference type="PROSITE" id="PS51372">
    <property type="entry name" value="PRD_2"/>
    <property type="match status" value="1"/>
</dbReference>
<dbReference type="SUPFAM" id="SSF53062">
    <property type="entry name" value="PTS system fructose IIA component-like"/>
    <property type="match status" value="1"/>
</dbReference>
<dbReference type="EMBL" id="FUZT01000011">
    <property type="protein sequence ID" value="SKC84517.1"/>
    <property type="molecule type" value="Genomic_DNA"/>
</dbReference>
<dbReference type="InterPro" id="IPR036634">
    <property type="entry name" value="PRD_sf"/>
</dbReference>
<feature type="domain" description="PTS EIIA type-4" evidence="6">
    <location>
        <begin position="537"/>
        <end position="657"/>
    </location>
</feature>
<protein>
    <submittedName>
        <fullName evidence="8">Transcriptional regulatory protein LevR, contains PRD, AAA+ and EIIA domains</fullName>
    </submittedName>
</protein>
<dbReference type="PROSITE" id="PS51096">
    <property type="entry name" value="PTS_EIIA_TYPE_4"/>
    <property type="match status" value="1"/>
</dbReference>
<evidence type="ECO:0000256" key="4">
    <source>
        <dbReference type="SAM" id="Coils"/>
    </source>
</evidence>
<keyword evidence="3" id="KW-0067">ATP-binding</keyword>
<proteinExistence type="predicted"/>
<evidence type="ECO:0000313" key="9">
    <source>
        <dbReference type="Proteomes" id="UP000190285"/>
    </source>
</evidence>
<dbReference type="Pfam" id="PF00158">
    <property type="entry name" value="Sigma54_activat"/>
    <property type="match status" value="1"/>
</dbReference>
<dbReference type="RefSeq" id="WP_079494271.1">
    <property type="nucleotide sequence ID" value="NZ_FUZT01000011.1"/>
</dbReference>
<evidence type="ECO:0000256" key="1">
    <source>
        <dbReference type="ARBA" id="ARBA00022679"/>
    </source>
</evidence>
<dbReference type="InterPro" id="IPR036662">
    <property type="entry name" value="PTS_EIIA_man-typ_sf"/>
</dbReference>
<dbReference type="PROSITE" id="PS50045">
    <property type="entry name" value="SIGMA54_INTERACT_4"/>
    <property type="match status" value="1"/>
</dbReference>
<dbReference type="STRING" id="36842.SAMN02194393_04144"/>
<dbReference type="Pfam" id="PF00874">
    <property type="entry name" value="PRD"/>
    <property type="match status" value="1"/>
</dbReference>
<dbReference type="Gene3D" id="3.40.50.510">
    <property type="entry name" value="Phosphotransferase system, mannose-type IIA component"/>
    <property type="match status" value="1"/>
</dbReference>
<dbReference type="GO" id="GO:0009401">
    <property type="term" value="P:phosphoenolpyruvate-dependent sugar phosphotransferase system"/>
    <property type="evidence" value="ECO:0007669"/>
    <property type="project" value="InterPro"/>
</dbReference>
<dbReference type="InterPro" id="IPR011608">
    <property type="entry name" value="PRD"/>
</dbReference>
<dbReference type="Pfam" id="PF03610">
    <property type="entry name" value="EIIA-man"/>
    <property type="match status" value="1"/>
</dbReference>
<reference evidence="8 9" key="1">
    <citation type="submission" date="2017-02" db="EMBL/GenBank/DDBJ databases">
        <authorList>
            <person name="Peterson S.W."/>
        </authorList>
    </citation>
    <scope>NUCLEOTIDE SEQUENCE [LARGE SCALE GENOMIC DNA]</scope>
    <source>
        <strain evidence="8 9">M1</strain>
    </source>
</reference>
<accession>A0A1T5M8F6</accession>
<sequence length="894" mass="103473">MQSTKSEILSYCIKKTINTDMTDIEKLSASVLSNDLNISRSLASQYLNAFVKEGVLIKIAIRPVCFLYKKVIEEKFQVLLKENVFLSIEEFMNTISEQVCIKRNFMKMIGYDSSLSKVIDQVKAALKYPNNGLPILIYGEKGTGKLLLCREMYEYAIDSEILNSNNKFCKIKVFLESENILEQLLGVENERGLFEKCNGGIVFIQHAQNLKLKVQQKIAKIIESGVFQRIKTNKNIEFNARIVLSVDEVYYKKMIYDFIQCFPVVCYIPNFKERSLDEKEELVIHLFKKQSLKLRKHLFVSRTTIKMLLMKDYDYNIDELKNIIENLCAKINAASNSENLYIRAFQLPESILKGYKEDFIAEQVDFVDVTSYKKVDESEKMLELFDSVIDYLKNTNYLTGHKISEIISDITQYCNFLLSNYGDFRYQYKDSSIKYILNKVLISYNVTIPLNCFSLFPSYLYLLNSSNEKVQQWHTDRKNDMILCLKKLEKFSPQSKLIVEKIRFAMKNNLGLEFEEMSKIILLINLIYFNNSVNKNKYLCIIIAHGCSTATSMAETANALIGAHVFEAFDMALGTSCIDMAERLKDFINRYSIKNDIILLVDMGSLERLYEHFQIIDNCNIGIINNVSTRMAIEVGQMALKDLDMQTILKKASNNAIAKYTLVENKILKDLIIFISDNGIKMANRMKKLFVKNLPKEIDINVISLEQKDLLKKELMDNLTKEYNILFISGTCTSSNILKPFVSLEDIIFNIDMIRSKIGKHLTAEELDIFSENLIYSFSLESVVDSLSILDAEKLLNFVKEAVNQMQSQSNKRIYGRTIIGLYIHICCMVERLVTKEPIKNCNNIENFEKKHKNFIDIIKKSFYKICQHYGIEIPTSEISYLYDYINCDDKKED</sequence>
<dbReference type="InterPro" id="IPR027417">
    <property type="entry name" value="P-loop_NTPase"/>
</dbReference>
<keyword evidence="9" id="KW-1185">Reference proteome</keyword>
<evidence type="ECO:0000259" key="7">
    <source>
        <dbReference type="PROSITE" id="PS51372"/>
    </source>
</evidence>
<dbReference type="Gene3D" id="1.10.1790.10">
    <property type="entry name" value="PRD domain"/>
    <property type="match status" value="1"/>
</dbReference>
<keyword evidence="4" id="KW-0175">Coiled coil</keyword>